<organism evidence="1 2">
    <name type="scientific">Tagetes erecta</name>
    <name type="common">African marigold</name>
    <dbReference type="NCBI Taxonomy" id="13708"/>
    <lineage>
        <taxon>Eukaryota</taxon>
        <taxon>Viridiplantae</taxon>
        <taxon>Streptophyta</taxon>
        <taxon>Embryophyta</taxon>
        <taxon>Tracheophyta</taxon>
        <taxon>Spermatophyta</taxon>
        <taxon>Magnoliopsida</taxon>
        <taxon>eudicotyledons</taxon>
        <taxon>Gunneridae</taxon>
        <taxon>Pentapetalae</taxon>
        <taxon>asterids</taxon>
        <taxon>campanulids</taxon>
        <taxon>Asterales</taxon>
        <taxon>Asteraceae</taxon>
        <taxon>Asteroideae</taxon>
        <taxon>Heliantheae alliance</taxon>
        <taxon>Tageteae</taxon>
        <taxon>Tagetes</taxon>
    </lineage>
</organism>
<evidence type="ECO:0000313" key="1">
    <source>
        <dbReference type="EMBL" id="KAK1439438.1"/>
    </source>
</evidence>
<comment type="caution">
    <text evidence="1">The sequence shown here is derived from an EMBL/GenBank/DDBJ whole genome shotgun (WGS) entry which is preliminary data.</text>
</comment>
<evidence type="ECO:0000313" key="2">
    <source>
        <dbReference type="Proteomes" id="UP001229421"/>
    </source>
</evidence>
<dbReference type="Proteomes" id="UP001229421">
    <property type="component" value="Unassembled WGS sequence"/>
</dbReference>
<dbReference type="EMBL" id="JAUHHV010000001">
    <property type="protein sequence ID" value="KAK1439438.1"/>
    <property type="molecule type" value="Genomic_DNA"/>
</dbReference>
<keyword evidence="2" id="KW-1185">Reference proteome</keyword>
<proteinExistence type="predicted"/>
<name>A0AAD8LE24_TARER</name>
<gene>
    <name evidence="1" type="ORF">QVD17_05256</name>
</gene>
<reference evidence="1" key="1">
    <citation type="journal article" date="2023" name="bioRxiv">
        <title>Improved chromosome-level genome assembly for marigold (Tagetes erecta).</title>
        <authorList>
            <person name="Jiang F."/>
            <person name="Yuan L."/>
            <person name="Wang S."/>
            <person name="Wang H."/>
            <person name="Xu D."/>
            <person name="Wang A."/>
            <person name="Fan W."/>
        </authorList>
    </citation>
    <scope>NUCLEOTIDE SEQUENCE</scope>
    <source>
        <strain evidence="1">WSJ</strain>
        <tissue evidence="1">Leaf</tissue>
    </source>
</reference>
<accession>A0AAD8LE24</accession>
<sequence>MYVGEYAIFINSGFMYMYVCVQFQKIKMEVELEPTTTPKSNDCGLWLDVTKNESLHLLIFFSVSTV</sequence>
<protein>
    <submittedName>
        <fullName evidence="1">Uncharacterized protein</fullName>
    </submittedName>
</protein>
<dbReference type="AlphaFoldDB" id="A0AAD8LE24"/>